<evidence type="ECO:0000313" key="17">
    <source>
        <dbReference type="EMBL" id="CDP18676.1"/>
    </source>
</evidence>
<accession>A0A068VDA4</accession>
<dbReference type="GO" id="GO:0009626">
    <property type="term" value="P:plant-type hypersensitive response"/>
    <property type="evidence" value="ECO:0007669"/>
    <property type="project" value="UniProtKB-KW"/>
</dbReference>
<dbReference type="GO" id="GO:0005737">
    <property type="term" value="C:cytoplasm"/>
    <property type="evidence" value="ECO:0007669"/>
    <property type="project" value="UniProtKB-SubCell"/>
</dbReference>
<dbReference type="InterPro" id="IPR027417">
    <property type="entry name" value="P-loop_NTPase"/>
</dbReference>
<dbReference type="Pfam" id="PF00931">
    <property type="entry name" value="NB-ARC"/>
    <property type="match status" value="1"/>
</dbReference>
<dbReference type="GO" id="GO:0043531">
    <property type="term" value="F:ADP binding"/>
    <property type="evidence" value="ECO:0007669"/>
    <property type="project" value="InterPro"/>
</dbReference>
<dbReference type="GO" id="GO:0005524">
    <property type="term" value="F:ATP binding"/>
    <property type="evidence" value="ECO:0007669"/>
    <property type="project" value="UniProtKB-KW"/>
</dbReference>
<evidence type="ECO:0000256" key="11">
    <source>
        <dbReference type="ARBA" id="ARBA00022840"/>
    </source>
</evidence>
<dbReference type="SUPFAM" id="SSF52058">
    <property type="entry name" value="L domain-like"/>
    <property type="match status" value="1"/>
</dbReference>
<dbReference type="InterPro" id="IPR055414">
    <property type="entry name" value="LRR_R13L4/SHOC2-like"/>
</dbReference>
<evidence type="ECO:0000256" key="8">
    <source>
        <dbReference type="ARBA" id="ARBA00022737"/>
    </source>
</evidence>
<evidence type="ECO:0000259" key="16">
    <source>
        <dbReference type="Pfam" id="PF23598"/>
    </source>
</evidence>
<keyword evidence="6" id="KW-0433">Leucine-rich repeat</keyword>
<dbReference type="GO" id="GO:0051607">
    <property type="term" value="P:defense response to virus"/>
    <property type="evidence" value="ECO:0007669"/>
    <property type="project" value="UniProtKB-ARBA"/>
</dbReference>
<dbReference type="Pfam" id="PF23598">
    <property type="entry name" value="LRR_14"/>
    <property type="match status" value="1"/>
</dbReference>
<dbReference type="PhylomeDB" id="A0A068VDA4"/>
<proteinExistence type="inferred from homology"/>
<evidence type="ECO:0000259" key="14">
    <source>
        <dbReference type="Pfam" id="PF12061"/>
    </source>
</evidence>
<dbReference type="InterPro" id="IPR021929">
    <property type="entry name" value="R1A-like_N"/>
</dbReference>
<feature type="domain" description="Disease resistance protein winged helix" evidence="15">
    <location>
        <begin position="759"/>
        <end position="828"/>
    </location>
</feature>
<comment type="function">
    <text evidence="1">Confers resistance to late blight (Phytophthora infestans) races carrying the avirulence gene Avr1. Resistance proteins guard the plant against pathogens that contain an appropriate avirulence protein via an indirect interaction with this avirulence protein. That triggers a defense system including the hypersensitive response, which restricts the pathogen growth.</text>
</comment>
<dbReference type="PANTHER" id="PTHR23155:SF1152">
    <property type="entry name" value="AAA+ ATPASE DOMAIN-CONTAINING PROTEIN"/>
    <property type="match status" value="1"/>
</dbReference>
<evidence type="ECO:0000256" key="9">
    <source>
        <dbReference type="ARBA" id="ARBA00022741"/>
    </source>
</evidence>
<evidence type="ECO:0000259" key="15">
    <source>
        <dbReference type="Pfam" id="PF23559"/>
    </source>
</evidence>
<evidence type="ECO:0000259" key="13">
    <source>
        <dbReference type="Pfam" id="PF00931"/>
    </source>
</evidence>
<dbReference type="InterPro" id="IPR058922">
    <property type="entry name" value="WHD_DRP"/>
</dbReference>
<dbReference type="Proteomes" id="UP000295252">
    <property type="component" value="Unassembled WGS sequence"/>
</dbReference>
<evidence type="ECO:0000313" key="18">
    <source>
        <dbReference type="Proteomes" id="UP000295252"/>
    </source>
</evidence>
<evidence type="ECO:0000256" key="7">
    <source>
        <dbReference type="ARBA" id="ARBA00022667"/>
    </source>
</evidence>
<evidence type="ECO:0000256" key="4">
    <source>
        <dbReference type="ARBA" id="ARBA00008894"/>
    </source>
</evidence>
<dbReference type="InterPro" id="IPR032675">
    <property type="entry name" value="LRR_dom_sf"/>
</dbReference>
<comment type="similarity">
    <text evidence="4">Belongs to the disease resistance NB-LRR family.</text>
</comment>
<dbReference type="GO" id="GO:0016020">
    <property type="term" value="C:membrane"/>
    <property type="evidence" value="ECO:0007669"/>
    <property type="project" value="UniProtKB-SubCell"/>
</dbReference>
<sequence>MEISCSSSRSCFELALDYLGWINKTLPYRGSAIGELEKEVRVLQSFDLYMTKCRRRRNDETCLEQDEEEKDVTSSRIQDLIIRRMQDLEFSCSKYLNHSCSPNSSQIGSELTRFREAIKLFFETHIKESCINFLLDYYWLRDPGLVIDFIDSVSKTLAKMKGFYPECLGKKLMLLKSFILFAVLRGVKGQQLIDLLIHAEVIAINALHLASICYFHTDNEVWNQTTRQISRLIDEKINPSDPQVRETYIHVLTAAKLSRSSDISDLVKNRHLLADFMDHLVPNITELLKSCTSTLAPIMNQMLELLEGLRFLTVLLRHQEKFKELCLEMKNLIGVVACDAAVVIFSLSVNQIQKGLAKETDLALFHLLKMLKFIRAEVTDPVTSVSGFGFPRTNELGSMDFLLENLKELESCNEADDSIAFPKDQIRTVLEDLVFLRSFLVKIADQRNGNGKLQALWSRIMEVAHWAEFVIDSIVVGDKHEYLGRVARDIQLLRTEARETYDSTRHDSGAQRTNQKSFHIKSKRSIPVLNEVLVGLDDEIKTIIQSLTRGSKLLDFVSIVGMAGLGKTTLANRVCNDPLILSHFHILARCTVSQVYSMHSLLVQLLCSISSRSPDEYLEMDESDLAPKLFKLLKRNRYLIFLDDVWEIKAWNLLERSLPDDANGSRILFTSRIQLQFKPDTKAHHLRHLSDEESWKLLQKKLFGKEGFPPTLEDCWEEVAKSLTSSIVLDDEYCMMTLELSYSHLSDDLKSCLLYFSAFQEDENVPVRRLFWLWISEGFVRKTEGMRFEDVADDYLKDLVDRSLVMVSEQRSMGGAKACRLHDLVHEFCVKKAKEENFLHILHGRNDCCILTGPNNPLRVCNLMIRASMLEFPNARSLLSFKEDDLGFWLPKLLRVLDFGELEFDAYFPMEVFLLAHLRYLALRTRGVSFISAAIANLSRLQTFLLRGNSFDCLLPKTIWNIKTLRHLWIKYSNAGFIFPVENLEVSPGLFHLDTLNLVIDPSSQSLQKMLTKLPNIRRLRCTKMTSTRIGDRILLFDCSSQLESLTLRFFNGYGFKFPLNLKKLTLMHTKLPWSEISKIGKLPKLEVLKFVYSVLGEEWEMKEGEFPSLRILKLRGMWDFCSWTASFDNFPRLEKLVVRSCPKLEEVPSCLGECANLEMIEVSGCRESVASSVQQIQQEQIDMGNEALKISIEDCVGA</sequence>
<keyword evidence="5" id="KW-0963">Cytoplasm</keyword>
<dbReference type="EMBL" id="HG739350">
    <property type="protein sequence ID" value="CDP18676.1"/>
    <property type="molecule type" value="Genomic_DNA"/>
</dbReference>
<keyword evidence="18" id="KW-1185">Reference proteome</keyword>
<evidence type="ECO:0000256" key="5">
    <source>
        <dbReference type="ARBA" id="ARBA00022490"/>
    </source>
</evidence>
<dbReference type="AlphaFoldDB" id="A0A068VDA4"/>
<evidence type="ECO:0000256" key="2">
    <source>
        <dbReference type="ARBA" id="ARBA00004170"/>
    </source>
</evidence>
<evidence type="ECO:0000256" key="12">
    <source>
        <dbReference type="ARBA" id="ARBA00023054"/>
    </source>
</evidence>
<dbReference type="FunFam" id="3.40.50.300:FF:001091">
    <property type="entry name" value="Probable disease resistance protein At1g61300"/>
    <property type="match status" value="1"/>
</dbReference>
<dbReference type="PANTHER" id="PTHR23155">
    <property type="entry name" value="DISEASE RESISTANCE PROTEIN RP"/>
    <property type="match status" value="1"/>
</dbReference>
<comment type="subcellular location">
    <subcellularLocation>
        <location evidence="3">Cytoplasm</location>
    </subcellularLocation>
    <subcellularLocation>
        <location evidence="2">Membrane</location>
        <topology evidence="2">Peripheral membrane protein</topology>
    </subcellularLocation>
</comment>
<protein>
    <submittedName>
        <fullName evidence="17">DH200=94 genomic scaffold, scaffold_266</fullName>
    </submittedName>
</protein>
<evidence type="ECO:0000256" key="6">
    <source>
        <dbReference type="ARBA" id="ARBA00022614"/>
    </source>
</evidence>
<dbReference type="InParanoid" id="A0A068VDA4"/>
<evidence type="ECO:0000256" key="10">
    <source>
        <dbReference type="ARBA" id="ARBA00022821"/>
    </source>
</evidence>
<dbReference type="FunFam" id="1.10.10.10:FF:000322">
    <property type="entry name" value="Probable disease resistance protein At1g63360"/>
    <property type="match status" value="1"/>
</dbReference>
<reference evidence="18" key="1">
    <citation type="journal article" date="2014" name="Science">
        <title>The coffee genome provides insight into the convergent evolution of caffeine biosynthesis.</title>
        <authorList>
            <person name="Denoeud F."/>
            <person name="Carretero-Paulet L."/>
            <person name="Dereeper A."/>
            <person name="Droc G."/>
            <person name="Guyot R."/>
            <person name="Pietrella M."/>
            <person name="Zheng C."/>
            <person name="Alberti A."/>
            <person name="Anthony F."/>
            <person name="Aprea G."/>
            <person name="Aury J.M."/>
            <person name="Bento P."/>
            <person name="Bernard M."/>
            <person name="Bocs S."/>
            <person name="Campa C."/>
            <person name="Cenci A."/>
            <person name="Combes M.C."/>
            <person name="Crouzillat D."/>
            <person name="Da Silva C."/>
            <person name="Daddiego L."/>
            <person name="De Bellis F."/>
            <person name="Dussert S."/>
            <person name="Garsmeur O."/>
            <person name="Gayraud T."/>
            <person name="Guignon V."/>
            <person name="Jahn K."/>
            <person name="Jamilloux V."/>
            <person name="Joet T."/>
            <person name="Labadie K."/>
            <person name="Lan T."/>
            <person name="Leclercq J."/>
            <person name="Lepelley M."/>
            <person name="Leroy T."/>
            <person name="Li L.T."/>
            <person name="Librado P."/>
            <person name="Lopez L."/>
            <person name="Munoz A."/>
            <person name="Noel B."/>
            <person name="Pallavicini A."/>
            <person name="Perrotta G."/>
            <person name="Poncet V."/>
            <person name="Pot D."/>
            <person name="Priyono X."/>
            <person name="Rigoreau M."/>
            <person name="Rouard M."/>
            <person name="Rozas J."/>
            <person name="Tranchant-Dubreuil C."/>
            <person name="VanBuren R."/>
            <person name="Zhang Q."/>
            <person name="Andrade A.C."/>
            <person name="Argout X."/>
            <person name="Bertrand B."/>
            <person name="de Kochko A."/>
            <person name="Graziosi G."/>
            <person name="Henry R.J."/>
            <person name="Jayarama X."/>
            <person name="Ming R."/>
            <person name="Nagai C."/>
            <person name="Rounsley S."/>
            <person name="Sankoff D."/>
            <person name="Giuliano G."/>
            <person name="Albert V.A."/>
            <person name="Wincker P."/>
            <person name="Lashermes P."/>
        </authorList>
    </citation>
    <scope>NUCLEOTIDE SEQUENCE [LARGE SCALE GENOMIC DNA]</scope>
    <source>
        <strain evidence="18">cv. DH200-94</strain>
    </source>
</reference>
<dbReference type="InterPro" id="IPR038005">
    <property type="entry name" value="RX-like_CC"/>
</dbReference>
<feature type="domain" description="Disease resistance R13L4/SHOC-2-like LRR" evidence="16">
    <location>
        <begin position="892"/>
        <end position="1140"/>
    </location>
</feature>
<keyword evidence="11" id="KW-0067">ATP-binding</keyword>
<dbReference type="Gramene" id="CDP18676">
    <property type="protein sequence ID" value="CDP18676"/>
    <property type="gene ID" value="GSCOC_T00000301001"/>
</dbReference>
<keyword evidence="12" id="KW-0175">Coiled coil</keyword>
<keyword evidence="8" id="KW-0677">Repeat</keyword>
<dbReference type="Gene3D" id="3.40.50.300">
    <property type="entry name" value="P-loop containing nucleotide triphosphate hydrolases"/>
    <property type="match status" value="1"/>
</dbReference>
<evidence type="ECO:0000256" key="1">
    <source>
        <dbReference type="ARBA" id="ARBA00002074"/>
    </source>
</evidence>
<dbReference type="Gene3D" id="1.10.10.10">
    <property type="entry name" value="Winged helix-like DNA-binding domain superfamily/Winged helix DNA-binding domain"/>
    <property type="match status" value="1"/>
</dbReference>
<dbReference type="Pfam" id="PF12061">
    <property type="entry name" value="NB-LRR"/>
    <property type="match status" value="1"/>
</dbReference>
<dbReference type="PRINTS" id="PR00364">
    <property type="entry name" value="DISEASERSIST"/>
</dbReference>
<name>A0A068VDA4_COFCA</name>
<feature type="domain" description="Late blight resistance protein R1A-like N-terminal" evidence="14">
    <location>
        <begin position="143"/>
        <end position="359"/>
    </location>
</feature>
<keyword evidence="7" id="KW-0381">Hypersensitive response</keyword>
<dbReference type="InterPro" id="IPR044974">
    <property type="entry name" value="Disease_R_plants"/>
</dbReference>
<dbReference type="InterPro" id="IPR002182">
    <property type="entry name" value="NB-ARC"/>
</dbReference>
<dbReference type="Pfam" id="PF23559">
    <property type="entry name" value="WHD_DRP"/>
    <property type="match status" value="1"/>
</dbReference>
<dbReference type="CDD" id="cd14798">
    <property type="entry name" value="RX-CC_like"/>
    <property type="match status" value="1"/>
</dbReference>
<dbReference type="InterPro" id="IPR036388">
    <property type="entry name" value="WH-like_DNA-bd_sf"/>
</dbReference>
<keyword evidence="10" id="KW-0611">Plant defense</keyword>
<dbReference type="SUPFAM" id="SSF52540">
    <property type="entry name" value="P-loop containing nucleoside triphosphate hydrolases"/>
    <property type="match status" value="1"/>
</dbReference>
<keyword evidence="9" id="KW-0547">Nucleotide-binding</keyword>
<gene>
    <name evidence="17" type="ORF">GSCOC_T00000301001</name>
</gene>
<evidence type="ECO:0000256" key="3">
    <source>
        <dbReference type="ARBA" id="ARBA00004496"/>
    </source>
</evidence>
<dbReference type="Gene3D" id="3.80.10.10">
    <property type="entry name" value="Ribonuclease Inhibitor"/>
    <property type="match status" value="1"/>
</dbReference>
<organism evidence="17 18">
    <name type="scientific">Coffea canephora</name>
    <name type="common">Robusta coffee</name>
    <dbReference type="NCBI Taxonomy" id="49390"/>
    <lineage>
        <taxon>Eukaryota</taxon>
        <taxon>Viridiplantae</taxon>
        <taxon>Streptophyta</taxon>
        <taxon>Embryophyta</taxon>
        <taxon>Tracheophyta</taxon>
        <taxon>Spermatophyta</taxon>
        <taxon>Magnoliopsida</taxon>
        <taxon>eudicotyledons</taxon>
        <taxon>Gunneridae</taxon>
        <taxon>Pentapetalae</taxon>
        <taxon>asterids</taxon>
        <taxon>lamiids</taxon>
        <taxon>Gentianales</taxon>
        <taxon>Rubiaceae</taxon>
        <taxon>Ixoroideae</taxon>
        <taxon>Gardenieae complex</taxon>
        <taxon>Bertiereae - Coffeeae clade</taxon>
        <taxon>Coffeeae</taxon>
        <taxon>Coffea</taxon>
    </lineage>
</organism>
<dbReference type="STRING" id="49390.A0A068VDA4"/>
<feature type="domain" description="NB-ARC" evidence="13">
    <location>
        <begin position="538"/>
        <end position="705"/>
    </location>
</feature>